<dbReference type="EMBL" id="KK198759">
    <property type="protein sequence ID" value="KCW66046.1"/>
    <property type="molecule type" value="Genomic_DNA"/>
</dbReference>
<sequence length="116" mass="12875">MHDFVNKTIPAFSGRALKRHECVRVQRLLHQQIYSLRQEEAEFLQQISQHQMGTTSLNTGSEKQDSSNVTSGVKVFPMNATEAIEDVITTLLIVGTSAQEERTLIVPFTAGSISSI</sequence>
<dbReference type="InParanoid" id="A0A059BJJ7"/>
<accession>A0A059BJJ7</accession>
<dbReference type="Gramene" id="KCW66046">
    <property type="protein sequence ID" value="KCW66046"/>
    <property type="gene ID" value="EUGRSUZ_G03337"/>
</dbReference>
<organism evidence="1">
    <name type="scientific">Eucalyptus grandis</name>
    <name type="common">Flooded gum</name>
    <dbReference type="NCBI Taxonomy" id="71139"/>
    <lineage>
        <taxon>Eukaryota</taxon>
        <taxon>Viridiplantae</taxon>
        <taxon>Streptophyta</taxon>
        <taxon>Embryophyta</taxon>
        <taxon>Tracheophyta</taxon>
        <taxon>Spermatophyta</taxon>
        <taxon>Magnoliopsida</taxon>
        <taxon>eudicotyledons</taxon>
        <taxon>Gunneridae</taxon>
        <taxon>Pentapetalae</taxon>
        <taxon>rosids</taxon>
        <taxon>malvids</taxon>
        <taxon>Myrtales</taxon>
        <taxon>Myrtaceae</taxon>
        <taxon>Myrtoideae</taxon>
        <taxon>Eucalypteae</taxon>
        <taxon>Eucalyptus</taxon>
    </lineage>
</organism>
<name>A0A059BJJ7_EUCGR</name>
<evidence type="ECO:0000313" key="1">
    <source>
        <dbReference type="EMBL" id="KCW66046.1"/>
    </source>
</evidence>
<protein>
    <submittedName>
        <fullName evidence="1">Uncharacterized protein</fullName>
    </submittedName>
</protein>
<dbReference type="AlphaFoldDB" id="A0A059BJJ7"/>
<proteinExistence type="predicted"/>
<reference evidence="1" key="1">
    <citation type="submission" date="2013-07" db="EMBL/GenBank/DDBJ databases">
        <title>The genome of Eucalyptus grandis.</title>
        <authorList>
            <person name="Schmutz J."/>
            <person name="Hayes R."/>
            <person name="Myburg A."/>
            <person name="Tuskan G."/>
            <person name="Grattapaglia D."/>
            <person name="Rokhsar D.S."/>
        </authorList>
    </citation>
    <scope>NUCLEOTIDE SEQUENCE</scope>
    <source>
        <tissue evidence="1">Leaf extractions</tissue>
    </source>
</reference>
<gene>
    <name evidence="1" type="ORF">EUGRSUZ_G03337</name>
</gene>